<dbReference type="EMBL" id="KN563508">
    <property type="protein sequence ID" value="KHJ85537.1"/>
    <property type="molecule type" value="Genomic_DNA"/>
</dbReference>
<dbReference type="Proteomes" id="UP000053660">
    <property type="component" value="Unassembled WGS sequence"/>
</dbReference>
<dbReference type="AlphaFoldDB" id="A0A0B1SPV5"/>
<name>A0A0B1SPV5_OESDE</name>
<keyword evidence="2" id="KW-1185">Reference proteome</keyword>
<reference evidence="1 2" key="1">
    <citation type="submission" date="2014-03" db="EMBL/GenBank/DDBJ databases">
        <title>Draft genome of the hookworm Oesophagostomum dentatum.</title>
        <authorList>
            <person name="Mitreva M."/>
        </authorList>
    </citation>
    <scope>NUCLEOTIDE SEQUENCE [LARGE SCALE GENOMIC DNA]</scope>
    <source>
        <strain evidence="1 2">OD-Hann</strain>
    </source>
</reference>
<evidence type="ECO:0000313" key="1">
    <source>
        <dbReference type="EMBL" id="KHJ85537.1"/>
    </source>
</evidence>
<dbReference type="OrthoDB" id="429521at2759"/>
<sequence length="105" mass="11751">MAILAYLNHKNTEIAKEIAANLYADTVEEAIRKYRASKEIFAEIGINLKECISNSNEVSSINDEDDKLYGEKQRLTKKDIVSQLNSVYDSPGLTSTSHENENVNA</sequence>
<accession>A0A0B1SPV5</accession>
<protein>
    <submittedName>
        <fullName evidence="1">Uncharacterized protein</fullName>
    </submittedName>
</protein>
<organism evidence="1 2">
    <name type="scientific">Oesophagostomum dentatum</name>
    <name type="common">Nodular worm</name>
    <dbReference type="NCBI Taxonomy" id="61180"/>
    <lineage>
        <taxon>Eukaryota</taxon>
        <taxon>Metazoa</taxon>
        <taxon>Ecdysozoa</taxon>
        <taxon>Nematoda</taxon>
        <taxon>Chromadorea</taxon>
        <taxon>Rhabditida</taxon>
        <taxon>Rhabditina</taxon>
        <taxon>Rhabditomorpha</taxon>
        <taxon>Strongyloidea</taxon>
        <taxon>Strongylidae</taxon>
        <taxon>Oesophagostomum</taxon>
    </lineage>
</organism>
<evidence type="ECO:0000313" key="2">
    <source>
        <dbReference type="Proteomes" id="UP000053660"/>
    </source>
</evidence>
<proteinExistence type="predicted"/>
<gene>
    <name evidence="1" type="ORF">OESDEN_14734</name>
</gene>